<feature type="compositionally biased region" description="Acidic residues" evidence="9">
    <location>
        <begin position="776"/>
        <end position="793"/>
    </location>
</feature>
<evidence type="ECO:0000313" key="12">
    <source>
        <dbReference type="EMBL" id="GGC99279.1"/>
    </source>
</evidence>
<dbReference type="RefSeq" id="WP_188650227.1">
    <property type="nucleotide sequence ID" value="NZ_BMIN01000001.1"/>
</dbReference>
<evidence type="ECO:0000256" key="7">
    <source>
        <dbReference type="ARBA" id="ARBA00034000"/>
    </source>
</evidence>
<dbReference type="EMBL" id="BMIN01000001">
    <property type="protein sequence ID" value="GGC99279.1"/>
    <property type="molecule type" value="Genomic_DNA"/>
</dbReference>
<evidence type="ECO:0000313" key="13">
    <source>
        <dbReference type="Proteomes" id="UP000642571"/>
    </source>
</evidence>
<keyword evidence="1" id="KW-0121">Carboxypeptidase</keyword>
<dbReference type="InterPro" id="IPR050396">
    <property type="entry name" value="Glycosyltr_51/Transpeptidase"/>
</dbReference>
<evidence type="ECO:0000256" key="10">
    <source>
        <dbReference type="SAM" id="Phobius"/>
    </source>
</evidence>
<dbReference type="SUPFAM" id="SSF53955">
    <property type="entry name" value="Lysozyme-like"/>
    <property type="match status" value="1"/>
</dbReference>
<dbReference type="InterPro" id="IPR036116">
    <property type="entry name" value="FN3_sf"/>
</dbReference>
<dbReference type="InterPro" id="IPR003961">
    <property type="entry name" value="FN3_dom"/>
</dbReference>
<dbReference type="PANTHER" id="PTHR32282">
    <property type="entry name" value="BINDING PROTEIN TRANSPEPTIDASE, PUTATIVE-RELATED"/>
    <property type="match status" value="1"/>
</dbReference>
<name>A0ABQ1PLV6_9BACI</name>
<feature type="compositionally biased region" description="Acidic residues" evidence="9">
    <location>
        <begin position="846"/>
        <end position="884"/>
    </location>
</feature>
<evidence type="ECO:0000256" key="4">
    <source>
        <dbReference type="ARBA" id="ARBA00022679"/>
    </source>
</evidence>
<dbReference type="NCBIfam" id="TIGR02074">
    <property type="entry name" value="PBP_1a_fam"/>
    <property type="match status" value="1"/>
</dbReference>
<protein>
    <submittedName>
        <fullName evidence="12">Penicillin-binding protein 1A/1B</fullName>
    </submittedName>
</protein>
<feature type="compositionally biased region" description="Low complexity" evidence="9">
    <location>
        <begin position="815"/>
        <end position="845"/>
    </location>
</feature>
<evidence type="ECO:0000256" key="2">
    <source>
        <dbReference type="ARBA" id="ARBA00022670"/>
    </source>
</evidence>
<evidence type="ECO:0000256" key="6">
    <source>
        <dbReference type="ARBA" id="ARBA00023268"/>
    </source>
</evidence>
<keyword evidence="5" id="KW-0378">Hydrolase</keyword>
<sequence length="884" mass="97800">MAENSQSRAARKKQQKQSKEKGKKSVVKRIFTTLLIIGLVGALLGGGLFVYYVQGAPNLDEAKLSDPYSTKLYDANGDLFAELGTQKRTKITYEDVPQVLENAVLATEDVRFFDHFGIDLQRIGGAIYANITEGFGAQGASTITQQVVKRSFLSPKKSIERKVQEQWLALKLEQKYSKEQIFSMYLNKIYYGNNAYGVASAAKLYFNKDLNELTLPEAALLAGLPQRPSAYDPYKNPDLAQERKNVVLDLMVQHEKISEAEAKEAKAVKVQSMLSEKTETNIPYDAFIEQVLKEIQGKVDDVNVYEDGLKVYTTLDPNAQQKAEQLLDENGGISFPDQELQTAATVLDTNTGAIRAIAGGRNTEGINATFNYAIDGESQPGSTFKPIMDYGPAIEHLKWSTHHQLNDEPYNYLTGEKNEIRNWDGRFMGQMSAREALARSRNVPAVKTLNEVGLEKALSFAEGLGIEFNEKTKVESNAIGGGENVTTLELAEAYAAFGNEGVHNEAFSVTRIEFQDGSEPLEFEQKSNVAMNDSTAYMVTDMLKDVVSSSIGTGTRANVSGLPLAGKTGTTNEDKDSWFTGYTTNYTISVWTGYGNDKRSIPDDNYSKYIPQLYFQTLMSHISQGVETADFKKPSSVVESKVEAGTSPAKLPSEYTPSNLIRYELFVKGTEPTNRSQAYDQLNPVEGLQANYDQGKQSITLSWQYKQDKDRPVTFTVKGASGGQSPQTITEGIKETKIQIPNVQPGETYSFEVTAVSERNNGNTSSPKTVQIDVPEKEDDLLDGLDGENDKDEEDKKDKEDKQDKDNKEDKQENDSNNDNENGTNNDNGNGSNQENNNDSGNTDDNQNEDQNSDEGTDSDDQTNPEQPSDDSTEEEETNEENNG</sequence>
<keyword evidence="2" id="KW-0645">Protease</keyword>
<dbReference type="Pfam" id="PF00905">
    <property type="entry name" value="Transpeptidase"/>
    <property type="match status" value="1"/>
</dbReference>
<dbReference type="SUPFAM" id="SSF56601">
    <property type="entry name" value="beta-lactamase/transpeptidase-like"/>
    <property type="match status" value="1"/>
</dbReference>
<evidence type="ECO:0000256" key="3">
    <source>
        <dbReference type="ARBA" id="ARBA00022676"/>
    </source>
</evidence>
<feature type="domain" description="Fibronectin type-III" evidence="11">
    <location>
        <begin position="684"/>
        <end position="777"/>
    </location>
</feature>
<dbReference type="PROSITE" id="PS50853">
    <property type="entry name" value="FN3"/>
    <property type="match status" value="1"/>
</dbReference>
<dbReference type="Pfam" id="PF00041">
    <property type="entry name" value="fn3"/>
    <property type="match status" value="1"/>
</dbReference>
<dbReference type="PANTHER" id="PTHR32282:SF29">
    <property type="entry name" value="PENICILLIN-BINDING PROTEIN 1A"/>
    <property type="match status" value="1"/>
</dbReference>
<keyword evidence="3" id="KW-0328">Glycosyltransferase</keyword>
<dbReference type="Gene3D" id="1.10.3810.10">
    <property type="entry name" value="Biosynthetic peptidoglycan transglycosylase-like"/>
    <property type="match status" value="1"/>
</dbReference>
<feature type="region of interest" description="Disordered" evidence="9">
    <location>
        <begin position="1"/>
        <end position="21"/>
    </location>
</feature>
<feature type="region of interest" description="Disordered" evidence="9">
    <location>
        <begin position="756"/>
        <end position="884"/>
    </location>
</feature>
<keyword evidence="10" id="KW-0812">Transmembrane</keyword>
<dbReference type="Gene3D" id="2.60.40.10">
    <property type="entry name" value="Immunoglobulins"/>
    <property type="match status" value="1"/>
</dbReference>
<reference evidence="13" key="1">
    <citation type="journal article" date="2019" name="Int. J. Syst. Evol. Microbiol.">
        <title>The Global Catalogue of Microorganisms (GCM) 10K type strain sequencing project: providing services to taxonomists for standard genome sequencing and annotation.</title>
        <authorList>
            <consortium name="The Broad Institute Genomics Platform"/>
            <consortium name="The Broad Institute Genome Sequencing Center for Infectious Disease"/>
            <person name="Wu L."/>
            <person name="Ma J."/>
        </authorList>
    </citation>
    <scope>NUCLEOTIDE SEQUENCE [LARGE SCALE GENOMIC DNA]</scope>
    <source>
        <strain evidence="13">CGMCC 1.15353</strain>
    </source>
</reference>
<dbReference type="InterPro" id="IPR023346">
    <property type="entry name" value="Lysozyme-like_dom_sf"/>
</dbReference>
<evidence type="ECO:0000256" key="8">
    <source>
        <dbReference type="ARBA" id="ARBA00049902"/>
    </source>
</evidence>
<dbReference type="InterPro" id="IPR012338">
    <property type="entry name" value="Beta-lactam/transpept-like"/>
</dbReference>
<comment type="catalytic activity">
    <reaction evidence="7">
        <text>Preferential cleavage: (Ac)2-L-Lys-D-Ala-|-D-Ala. Also transpeptidation of peptidyl-alanyl moieties that are N-acyl substituents of D-alanine.</text>
        <dbReference type="EC" id="3.4.16.4"/>
    </reaction>
</comment>
<feature type="compositionally biased region" description="Basic residues" evidence="9">
    <location>
        <begin position="9"/>
        <end position="21"/>
    </location>
</feature>
<proteinExistence type="predicted"/>
<keyword evidence="10" id="KW-0472">Membrane</keyword>
<dbReference type="Proteomes" id="UP000642571">
    <property type="component" value="Unassembled WGS sequence"/>
</dbReference>
<gene>
    <name evidence="12" type="primary">ponA</name>
    <name evidence="12" type="ORF">GCM10011389_03170</name>
</gene>
<comment type="catalytic activity">
    <reaction evidence="8">
        <text>[GlcNAc-(1-&gt;4)-Mur2Ac(oyl-L-Ala-gamma-D-Glu-L-Lys-D-Ala-D-Ala)](n)-di-trans,octa-cis-undecaprenyl diphosphate + beta-D-GlcNAc-(1-&gt;4)-Mur2Ac(oyl-L-Ala-gamma-D-Glu-L-Lys-D-Ala-D-Ala)-di-trans,octa-cis-undecaprenyl diphosphate = [GlcNAc-(1-&gt;4)-Mur2Ac(oyl-L-Ala-gamma-D-Glu-L-Lys-D-Ala-D-Ala)](n+1)-di-trans,octa-cis-undecaprenyl diphosphate + di-trans,octa-cis-undecaprenyl diphosphate + H(+)</text>
        <dbReference type="Rhea" id="RHEA:23708"/>
        <dbReference type="Rhea" id="RHEA-COMP:9602"/>
        <dbReference type="Rhea" id="RHEA-COMP:9603"/>
        <dbReference type="ChEBI" id="CHEBI:15378"/>
        <dbReference type="ChEBI" id="CHEBI:58405"/>
        <dbReference type="ChEBI" id="CHEBI:60033"/>
        <dbReference type="ChEBI" id="CHEBI:78435"/>
        <dbReference type="EC" id="2.4.99.28"/>
    </reaction>
</comment>
<feature type="compositionally biased region" description="Basic and acidic residues" evidence="9">
    <location>
        <begin position="794"/>
        <end position="814"/>
    </location>
</feature>
<keyword evidence="10" id="KW-1133">Transmembrane helix</keyword>
<evidence type="ECO:0000256" key="5">
    <source>
        <dbReference type="ARBA" id="ARBA00022801"/>
    </source>
</evidence>
<dbReference type="InterPro" id="IPR036950">
    <property type="entry name" value="PBP_transglycosylase"/>
</dbReference>
<accession>A0ABQ1PLV6</accession>
<dbReference type="Pfam" id="PF00912">
    <property type="entry name" value="Transgly"/>
    <property type="match status" value="1"/>
</dbReference>
<comment type="caution">
    <text evidence="12">The sequence shown here is derived from an EMBL/GenBank/DDBJ whole genome shotgun (WGS) entry which is preliminary data.</text>
</comment>
<dbReference type="InterPro" id="IPR001460">
    <property type="entry name" value="PCN-bd_Tpept"/>
</dbReference>
<organism evidence="12 13">
    <name type="scientific">Pontibacillus salipaludis</name>
    <dbReference type="NCBI Taxonomy" id="1697394"/>
    <lineage>
        <taxon>Bacteria</taxon>
        <taxon>Bacillati</taxon>
        <taxon>Bacillota</taxon>
        <taxon>Bacilli</taxon>
        <taxon>Bacillales</taxon>
        <taxon>Bacillaceae</taxon>
        <taxon>Pontibacillus</taxon>
    </lineage>
</organism>
<keyword evidence="13" id="KW-1185">Reference proteome</keyword>
<dbReference type="Gene3D" id="3.40.710.10">
    <property type="entry name" value="DD-peptidase/beta-lactamase superfamily"/>
    <property type="match status" value="1"/>
</dbReference>
<dbReference type="CDD" id="cd00063">
    <property type="entry name" value="FN3"/>
    <property type="match status" value="1"/>
</dbReference>
<feature type="compositionally biased region" description="Polar residues" evidence="9">
    <location>
        <begin position="757"/>
        <end position="769"/>
    </location>
</feature>
<dbReference type="InterPro" id="IPR013783">
    <property type="entry name" value="Ig-like_fold"/>
</dbReference>
<dbReference type="SUPFAM" id="SSF49265">
    <property type="entry name" value="Fibronectin type III"/>
    <property type="match status" value="1"/>
</dbReference>
<evidence type="ECO:0000256" key="1">
    <source>
        <dbReference type="ARBA" id="ARBA00022645"/>
    </source>
</evidence>
<evidence type="ECO:0000259" key="11">
    <source>
        <dbReference type="PROSITE" id="PS50853"/>
    </source>
</evidence>
<keyword evidence="4" id="KW-0808">Transferase</keyword>
<feature type="transmembrane region" description="Helical" evidence="10">
    <location>
        <begin position="30"/>
        <end position="53"/>
    </location>
</feature>
<keyword evidence="6" id="KW-0511">Multifunctional enzyme</keyword>
<evidence type="ECO:0000256" key="9">
    <source>
        <dbReference type="SAM" id="MobiDB-lite"/>
    </source>
</evidence>
<dbReference type="InterPro" id="IPR001264">
    <property type="entry name" value="Glyco_trans_51"/>
</dbReference>